<evidence type="ECO:0000313" key="2">
    <source>
        <dbReference type="Proteomes" id="UP000753908"/>
    </source>
</evidence>
<dbReference type="AlphaFoldDB" id="A0A951PPD5"/>
<reference evidence="1" key="2">
    <citation type="journal article" date="2022" name="Microbiol. Resour. Announc.">
        <title>Metagenome Sequencing to Explore Phylogenomics of Terrestrial Cyanobacteria.</title>
        <authorList>
            <person name="Ward R.D."/>
            <person name="Stajich J.E."/>
            <person name="Johansen J.R."/>
            <person name="Huntemann M."/>
            <person name="Clum A."/>
            <person name="Foster B."/>
            <person name="Foster B."/>
            <person name="Roux S."/>
            <person name="Palaniappan K."/>
            <person name="Varghese N."/>
            <person name="Mukherjee S."/>
            <person name="Reddy T.B.K."/>
            <person name="Daum C."/>
            <person name="Copeland A."/>
            <person name="Chen I.A."/>
            <person name="Ivanova N.N."/>
            <person name="Kyrpides N.C."/>
            <person name="Shapiro N."/>
            <person name="Eloe-Fadrosh E.A."/>
            <person name="Pietrasiak N."/>
        </authorList>
    </citation>
    <scope>NUCLEOTIDE SEQUENCE</scope>
    <source>
        <strain evidence="1">CPER-KK1</strain>
    </source>
</reference>
<protein>
    <submittedName>
        <fullName evidence="1">Uncharacterized protein</fullName>
    </submittedName>
</protein>
<organism evidence="1 2">
    <name type="scientific">Symplocastrum torsivum CPER-KK1</name>
    <dbReference type="NCBI Taxonomy" id="450513"/>
    <lineage>
        <taxon>Bacteria</taxon>
        <taxon>Bacillati</taxon>
        <taxon>Cyanobacteriota</taxon>
        <taxon>Cyanophyceae</taxon>
        <taxon>Oscillatoriophycideae</taxon>
        <taxon>Oscillatoriales</taxon>
        <taxon>Microcoleaceae</taxon>
        <taxon>Symplocastrum</taxon>
    </lineage>
</organism>
<comment type="caution">
    <text evidence="1">The sequence shown here is derived from an EMBL/GenBank/DDBJ whole genome shotgun (WGS) entry which is preliminary data.</text>
</comment>
<gene>
    <name evidence="1" type="ORF">KME25_23465</name>
</gene>
<name>A0A951PPD5_9CYAN</name>
<accession>A0A951PPD5</accession>
<dbReference type="EMBL" id="JAHHIF010000040">
    <property type="protein sequence ID" value="MBW4547372.1"/>
    <property type="molecule type" value="Genomic_DNA"/>
</dbReference>
<evidence type="ECO:0000313" key="1">
    <source>
        <dbReference type="EMBL" id="MBW4547372.1"/>
    </source>
</evidence>
<proteinExistence type="predicted"/>
<sequence length="362" mass="40275">MLKSTKLVNTTSVESLSQIWAERYVPDLSTLSIRSNQCAVSELVEAASPQGRVQTIAKLSRSVEINCKCAGIQTSVLFSYIPNIVNLTESQGIAKAAGQVYEKVLEVYQTQSPPPALQVAKSEAETIDFSSNVEASSAKLGLSVSEVKQLATVLEPVLLEFQEQHLSSPDRRAVGFLSTQFHLSSKLVLNRLTLAEQVLVSPYFKFVEEQVCIPWQRVCAAAAKHELDSPRLALVQQLLPKSQDIAEAVYQRSVKLYSNHRSRRGGLSNREVKLSTVRDLQMFQGYLSLCVLEESMASVQDELLPLCIMVFPAVEVSWELVEQMTQLLMDEVLARVSNEYKSLLVPYTTAMQQLFSNLETKV</sequence>
<dbReference type="Proteomes" id="UP000753908">
    <property type="component" value="Unassembled WGS sequence"/>
</dbReference>
<reference evidence="1" key="1">
    <citation type="submission" date="2021-05" db="EMBL/GenBank/DDBJ databases">
        <authorList>
            <person name="Pietrasiak N."/>
            <person name="Ward R."/>
            <person name="Stajich J.E."/>
            <person name="Kurbessoian T."/>
        </authorList>
    </citation>
    <scope>NUCLEOTIDE SEQUENCE</scope>
    <source>
        <strain evidence="1">CPER-KK1</strain>
    </source>
</reference>